<dbReference type="PROSITE" id="PS51471">
    <property type="entry name" value="FE2OG_OXY"/>
    <property type="match status" value="1"/>
</dbReference>
<dbReference type="InterPro" id="IPR050231">
    <property type="entry name" value="Iron_ascorbate_oxido_reductase"/>
</dbReference>
<keyword evidence="3 5" id="KW-0560">Oxidoreductase</keyword>
<dbReference type="InterPro" id="IPR027443">
    <property type="entry name" value="IPNS-like_sf"/>
</dbReference>
<gene>
    <name evidence="8" type="ORF">LUZ62_046002</name>
</gene>
<evidence type="ECO:0000256" key="2">
    <source>
        <dbReference type="ARBA" id="ARBA00022723"/>
    </source>
</evidence>
<dbReference type="InterPro" id="IPR026992">
    <property type="entry name" value="DIOX_N"/>
</dbReference>
<evidence type="ECO:0000313" key="9">
    <source>
        <dbReference type="Proteomes" id="UP001140206"/>
    </source>
</evidence>
<protein>
    <submittedName>
        <fullName evidence="8">Gibberellin 3-beta-dioxygenase 2</fullName>
    </submittedName>
</protein>
<dbReference type="Gene3D" id="2.60.120.330">
    <property type="entry name" value="B-lactam Antibiotic, Isopenicillin N Synthase, Chain"/>
    <property type="match status" value="1"/>
</dbReference>
<comment type="similarity">
    <text evidence="5">Belongs to the iron/ascorbate-dependent oxidoreductase family.</text>
</comment>
<dbReference type="Pfam" id="PF03171">
    <property type="entry name" value="2OG-FeII_Oxy"/>
    <property type="match status" value="1"/>
</dbReference>
<feature type="region of interest" description="Disordered" evidence="6">
    <location>
        <begin position="382"/>
        <end position="426"/>
    </location>
</feature>
<evidence type="ECO:0000256" key="4">
    <source>
        <dbReference type="ARBA" id="ARBA00023004"/>
    </source>
</evidence>
<sequence length="426" mass="47059">MDHHPENFRFDSIPDSHDWSDLYDLPFAAPSGSGSIPVIDLNDPKLIEKIGEACEKWGVFLISNHGIEPELLNQFGNQMHRLFALPIEAKLKVAKTDGYGAGYGGIPISPHFPKFMWHEGFIITGSPLDHAQKLWPDDYSSFCEVVEEYKKAINPLGYRLMHAILLSLGLSEEEINHTPIEDSNKISMHLNSYPACPNPDQAIGMGPHTDSGFLTILYTNGVSGLQVLRHKDDIGPERWVTVLTVPNAFVVNISDLMHVLSNGRYHNVVHRVIVSRTNQRLSAGYFLRPPIDVKVGPLSKLTEPEQGLVYRPVTWPELLNMKSMLYDKALDAIKINGLGSVRDQPSLASFSVSNPRGSPLAPHSIFSRGTIGSFVLQCEELNPMDGDPNGNLPAVESTGEEDVALIGPDPTPARQRKKCPLPSAHM</sequence>
<evidence type="ECO:0000259" key="7">
    <source>
        <dbReference type="PROSITE" id="PS51471"/>
    </source>
</evidence>
<dbReference type="GO" id="GO:0016491">
    <property type="term" value="F:oxidoreductase activity"/>
    <property type="evidence" value="ECO:0007669"/>
    <property type="project" value="UniProtKB-KW"/>
</dbReference>
<comment type="cofactor">
    <cofactor evidence="1">
        <name>L-ascorbate</name>
        <dbReference type="ChEBI" id="CHEBI:38290"/>
    </cofactor>
</comment>
<evidence type="ECO:0000313" key="8">
    <source>
        <dbReference type="EMBL" id="KAJ4794756.1"/>
    </source>
</evidence>
<dbReference type="InterPro" id="IPR044861">
    <property type="entry name" value="IPNS-like_FE2OG_OXY"/>
</dbReference>
<name>A0AAV8FV67_9POAL</name>
<evidence type="ECO:0000256" key="6">
    <source>
        <dbReference type="SAM" id="MobiDB-lite"/>
    </source>
</evidence>
<reference evidence="8" key="1">
    <citation type="submission" date="2022-08" db="EMBL/GenBank/DDBJ databases">
        <authorList>
            <person name="Marques A."/>
        </authorList>
    </citation>
    <scope>NUCLEOTIDE SEQUENCE</scope>
    <source>
        <strain evidence="8">RhyPub2mFocal</strain>
        <tissue evidence="8">Leaves</tissue>
    </source>
</reference>
<keyword evidence="4 5" id="KW-0408">Iron</keyword>
<dbReference type="InterPro" id="IPR005123">
    <property type="entry name" value="Oxoglu/Fe-dep_dioxygenase_dom"/>
</dbReference>
<evidence type="ECO:0000256" key="5">
    <source>
        <dbReference type="RuleBase" id="RU003682"/>
    </source>
</evidence>
<dbReference type="Proteomes" id="UP001140206">
    <property type="component" value="Chromosome 2"/>
</dbReference>
<keyword evidence="2 5" id="KW-0479">Metal-binding</keyword>
<evidence type="ECO:0000256" key="1">
    <source>
        <dbReference type="ARBA" id="ARBA00001961"/>
    </source>
</evidence>
<organism evidence="8 9">
    <name type="scientific">Rhynchospora pubera</name>
    <dbReference type="NCBI Taxonomy" id="906938"/>
    <lineage>
        <taxon>Eukaryota</taxon>
        <taxon>Viridiplantae</taxon>
        <taxon>Streptophyta</taxon>
        <taxon>Embryophyta</taxon>
        <taxon>Tracheophyta</taxon>
        <taxon>Spermatophyta</taxon>
        <taxon>Magnoliopsida</taxon>
        <taxon>Liliopsida</taxon>
        <taxon>Poales</taxon>
        <taxon>Cyperaceae</taxon>
        <taxon>Cyperoideae</taxon>
        <taxon>Rhynchosporeae</taxon>
        <taxon>Rhynchospora</taxon>
    </lineage>
</organism>
<feature type="domain" description="Fe2OG dioxygenase" evidence="7">
    <location>
        <begin position="182"/>
        <end position="289"/>
    </location>
</feature>
<dbReference type="AlphaFoldDB" id="A0AAV8FV67"/>
<dbReference type="Pfam" id="PF14226">
    <property type="entry name" value="DIOX_N"/>
    <property type="match status" value="1"/>
</dbReference>
<comment type="caution">
    <text evidence="8">The sequence shown here is derived from an EMBL/GenBank/DDBJ whole genome shotgun (WGS) entry which is preliminary data.</text>
</comment>
<dbReference type="PANTHER" id="PTHR47990">
    <property type="entry name" value="2-OXOGLUTARATE (2OG) AND FE(II)-DEPENDENT OXYGENASE SUPERFAMILY PROTEIN-RELATED"/>
    <property type="match status" value="1"/>
</dbReference>
<evidence type="ECO:0000256" key="3">
    <source>
        <dbReference type="ARBA" id="ARBA00023002"/>
    </source>
</evidence>
<keyword evidence="9" id="KW-1185">Reference proteome</keyword>
<dbReference type="SUPFAM" id="SSF51197">
    <property type="entry name" value="Clavaminate synthase-like"/>
    <property type="match status" value="1"/>
</dbReference>
<proteinExistence type="inferred from homology"/>
<dbReference type="EMBL" id="JAMFTS010000002">
    <property type="protein sequence ID" value="KAJ4794756.1"/>
    <property type="molecule type" value="Genomic_DNA"/>
</dbReference>
<accession>A0AAV8FV67</accession>
<dbReference type="GO" id="GO:0046872">
    <property type="term" value="F:metal ion binding"/>
    <property type="evidence" value="ECO:0007669"/>
    <property type="project" value="UniProtKB-KW"/>
</dbReference>